<feature type="region of interest" description="Disordered" evidence="1">
    <location>
        <begin position="300"/>
        <end position="319"/>
    </location>
</feature>
<organism evidence="2 3">
    <name type="scientific">Tilletia controversa</name>
    <name type="common">dwarf bunt fungus</name>
    <dbReference type="NCBI Taxonomy" id="13291"/>
    <lineage>
        <taxon>Eukaryota</taxon>
        <taxon>Fungi</taxon>
        <taxon>Dikarya</taxon>
        <taxon>Basidiomycota</taxon>
        <taxon>Ustilaginomycotina</taxon>
        <taxon>Exobasidiomycetes</taxon>
        <taxon>Tilletiales</taxon>
        <taxon>Tilletiaceae</taxon>
        <taxon>Tilletia</taxon>
    </lineage>
</organism>
<evidence type="ECO:0008006" key="4">
    <source>
        <dbReference type="Google" id="ProtNLM"/>
    </source>
</evidence>
<evidence type="ECO:0000313" key="3">
    <source>
        <dbReference type="Proteomes" id="UP000077684"/>
    </source>
</evidence>
<reference evidence="2" key="2">
    <citation type="journal article" date="2019" name="IMA Fungus">
        <title>Genome sequencing and comparison of five Tilletia species to identify candidate genes for the detection of regulated species infecting wheat.</title>
        <authorList>
            <person name="Nguyen H.D.T."/>
            <person name="Sultana T."/>
            <person name="Kesanakurti P."/>
            <person name="Hambleton S."/>
        </authorList>
    </citation>
    <scope>NUCLEOTIDE SEQUENCE</scope>
    <source>
        <strain evidence="2">DAOMC 236426</strain>
    </source>
</reference>
<feature type="region of interest" description="Disordered" evidence="1">
    <location>
        <begin position="272"/>
        <end position="295"/>
    </location>
</feature>
<feature type="region of interest" description="Disordered" evidence="1">
    <location>
        <begin position="196"/>
        <end position="249"/>
    </location>
</feature>
<reference evidence="2" key="1">
    <citation type="submission" date="2016-04" db="EMBL/GenBank/DDBJ databases">
        <authorList>
            <person name="Nguyen H.D."/>
            <person name="Samba Siva P."/>
            <person name="Cullis J."/>
            <person name="Levesque C.A."/>
            <person name="Hambleton S."/>
        </authorList>
    </citation>
    <scope>NUCLEOTIDE SEQUENCE</scope>
    <source>
        <strain evidence="2">DAOMC 236426</strain>
    </source>
</reference>
<accession>A0A8X7MUB1</accession>
<evidence type="ECO:0000313" key="2">
    <source>
        <dbReference type="EMBL" id="KAE8248048.1"/>
    </source>
</evidence>
<dbReference type="AlphaFoldDB" id="A0A8X7MUB1"/>
<feature type="compositionally biased region" description="Low complexity" evidence="1">
    <location>
        <begin position="222"/>
        <end position="245"/>
    </location>
</feature>
<gene>
    <name evidence="2" type="ORF">A4X06_0g3998</name>
</gene>
<feature type="compositionally biased region" description="Polar residues" evidence="1">
    <location>
        <begin position="273"/>
        <end position="287"/>
    </location>
</feature>
<comment type="caution">
    <text evidence="2">The sequence shown here is derived from an EMBL/GenBank/DDBJ whole genome shotgun (WGS) entry which is preliminary data.</text>
</comment>
<sequence>MIYQLSTTPLSPTFPPKTFFFHPDDHSFISVGGAHNTNPLPSAENGIIPAPIPPQIAEITFSAGVFTIRDISTSHTRPGTLLNGDTLRLTTAQDHETPLADGDELSFGFFDSPHPEASHYQLDPHDFIAGVWCKVVIRRLPLSRLPSSVMFAFSPLADNDTPASDTTSVSTSVLPPQPSTPLFAAASLSTLTDISASSLPSTEQHDSQSHGTHSASASTYDSTPTPLASTTSASPSSSTSCATTSQLRSTGDGVSFSYAEFIRSASLAAAMQHESTSSRHSPVSTPPITAALSPDVPHFHRRDHATQTDPPQSESPGVKNASVAVQRMQLGWIHARRAVLATSFVLAPQFPTHGVPFAPSLRPPPAAVARSSLPDHSASVSASASSSSATTTGPWNRQCFFFINKKQRVGRALIVARSKIPGAITAARFDLFPHLPAVVTPRPSSGIRPHTSTSSSDGRDYSTTVFKNNAFTPHVNRIWVIDNLLHNSSSIVGNAAKLIHLLDSRLFLSSTFQLPLAQEIIHS</sequence>
<evidence type="ECO:0000256" key="1">
    <source>
        <dbReference type="SAM" id="MobiDB-lite"/>
    </source>
</evidence>
<dbReference type="CDD" id="cd00060">
    <property type="entry name" value="FHA"/>
    <property type="match status" value="1"/>
</dbReference>
<keyword evidence="3" id="KW-1185">Reference proteome</keyword>
<protein>
    <recommendedName>
        <fullName evidence="4">FHA domain-containing protein</fullName>
    </recommendedName>
</protein>
<dbReference type="EMBL" id="LWDE02000397">
    <property type="protein sequence ID" value="KAE8248048.1"/>
    <property type="molecule type" value="Genomic_DNA"/>
</dbReference>
<feature type="compositionally biased region" description="Polar residues" evidence="1">
    <location>
        <begin position="209"/>
        <end position="221"/>
    </location>
</feature>
<proteinExistence type="predicted"/>
<dbReference type="Proteomes" id="UP000077684">
    <property type="component" value="Unassembled WGS sequence"/>
</dbReference>
<name>A0A8X7MUB1_9BASI</name>